<accession>A0ACB0MA45</accession>
<gene>
    <name evidence="1" type="ORF">MILVUS5_LOCUS41017</name>
</gene>
<proteinExistence type="predicted"/>
<organism evidence="1 2">
    <name type="scientific">Trifolium pratense</name>
    <name type="common">Red clover</name>
    <dbReference type="NCBI Taxonomy" id="57577"/>
    <lineage>
        <taxon>Eukaryota</taxon>
        <taxon>Viridiplantae</taxon>
        <taxon>Streptophyta</taxon>
        <taxon>Embryophyta</taxon>
        <taxon>Tracheophyta</taxon>
        <taxon>Spermatophyta</taxon>
        <taxon>Magnoliopsida</taxon>
        <taxon>eudicotyledons</taxon>
        <taxon>Gunneridae</taxon>
        <taxon>Pentapetalae</taxon>
        <taxon>rosids</taxon>
        <taxon>fabids</taxon>
        <taxon>Fabales</taxon>
        <taxon>Fabaceae</taxon>
        <taxon>Papilionoideae</taxon>
        <taxon>50 kb inversion clade</taxon>
        <taxon>NPAAA clade</taxon>
        <taxon>Hologalegina</taxon>
        <taxon>IRL clade</taxon>
        <taxon>Trifolieae</taxon>
        <taxon>Trifolium</taxon>
    </lineage>
</organism>
<sequence length="589" mass="65931">MKAFVCLLMVLMVCGCAAVIKECTNSPTQSHTLRYELLASKNGTWKKEVMSHYHLTPTDESAWVDLLPRKFLSEEQKNDWAVMYRKIKNMGVFKPPVGFLKEVPLEDVRLLEGSIHAVAQQTNLEYLLMLDVDRLLWSFRKMAGLPTPGTPYGGWEATNVELRGHFVGHYFSASALMWASTKNDSLKGKMTALVAGLHYQSLNEETGGMNDVLYRLYILTGYSKHLLLAHLFDKPCFLGLLAVQANDIADFHANTHIPIVVGAQMRYEVTGDPLYKEIGTFFMDLVNSSHSYATGGTSVSEFWSNPKRIADNLKSVETEESCTTYNMLKVSRHLFRWTKEVTYADYYERALTNGVLGIQRGTDPGVMIYMLPLGVGVSKAITYHHWGTPFDSFWCCYGTGIESFSKLGDSIYFEEEGNSPSLYIIQYISSSFNWKSGKVLLTQTVVPASSSDPYLRVTFTFSPNEKTGTLSTLNFRLPSWTHADGAKAILNAETLSLPAPGNFLSITRQWSASDKLTLQFPITIRTEAIKDERPEYASVQAILYGPYLLAGHTTSNWDIKAGTDWITPIPSSYNSHYGVASSRSSSFLL</sequence>
<name>A0ACB0MA45_TRIPR</name>
<reference evidence="1" key="1">
    <citation type="submission" date="2023-10" db="EMBL/GenBank/DDBJ databases">
        <authorList>
            <person name="Rodriguez Cubillos JULIANA M."/>
            <person name="De Vega J."/>
        </authorList>
    </citation>
    <scope>NUCLEOTIDE SEQUENCE</scope>
</reference>
<protein>
    <submittedName>
        <fullName evidence="1">Uncharacterized protein</fullName>
    </submittedName>
</protein>
<evidence type="ECO:0000313" key="1">
    <source>
        <dbReference type="EMBL" id="CAJ2678787.1"/>
    </source>
</evidence>
<dbReference type="Proteomes" id="UP001177021">
    <property type="component" value="Unassembled WGS sequence"/>
</dbReference>
<evidence type="ECO:0000313" key="2">
    <source>
        <dbReference type="Proteomes" id="UP001177021"/>
    </source>
</evidence>
<keyword evidence="2" id="KW-1185">Reference proteome</keyword>
<dbReference type="EMBL" id="CASHSV030000823">
    <property type="protein sequence ID" value="CAJ2678787.1"/>
    <property type="molecule type" value="Genomic_DNA"/>
</dbReference>
<comment type="caution">
    <text evidence="1">The sequence shown here is derived from an EMBL/GenBank/DDBJ whole genome shotgun (WGS) entry which is preliminary data.</text>
</comment>